<comment type="similarity">
    <text evidence="2">Belongs to the DoxX family.</text>
</comment>
<proteinExistence type="inferred from homology"/>
<accession>A0ABS2Q2S4</accession>
<evidence type="ECO:0000256" key="2">
    <source>
        <dbReference type="ARBA" id="ARBA00006679"/>
    </source>
</evidence>
<dbReference type="EMBL" id="JAFBER010000016">
    <property type="protein sequence ID" value="MBM7646140.1"/>
    <property type="molecule type" value="Genomic_DNA"/>
</dbReference>
<keyword evidence="4 7" id="KW-0812">Transmembrane</keyword>
<dbReference type="InterPro" id="IPR051907">
    <property type="entry name" value="DoxX-like_oxidoreductase"/>
</dbReference>
<comment type="caution">
    <text evidence="8">The sequence shown here is derived from an EMBL/GenBank/DDBJ whole genome shotgun (WGS) entry which is preliminary data.</text>
</comment>
<evidence type="ECO:0000256" key="3">
    <source>
        <dbReference type="ARBA" id="ARBA00022475"/>
    </source>
</evidence>
<evidence type="ECO:0000256" key="6">
    <source>
        <dbReference type="ARBA" id="ARBA00023136"/>
    </source>
</evidence>
<keyword evidence="9" id="KW-1185">Reference proteome</keyword>
<gene>
    <name evidence="8" type="ORF">JOD45_002366</name>
</gene>
<evidence type="ECO:0000256" key="5">
    <source>
        <dbReference type="ARBA" id="ARBA00022989"/>
    </source>
</evidence>
<evidence type="ECO:0000313" key="8">
    <source>
        <dbReference type="EMBL" id="MBM7646140.1"/>
    </source>
</evidence>
<dbReference type="PANTHER" id="PTHR33452:SF1">
    <property type="entry name" value="INNER MEMBRANE PROTEIN YPHA-RELATED"/>
    <property type="match status" value="1"/>
</dbReference>
<comment type="subcellular location">
    <subcellularLocation>
        <location evidence="1">Cell membrane</location>
        <topology evidence="1">Multi-pass membrane protein</topology>
    </subcellularLocation>
</comment>
<feature type="transmembrane region" description="Helical" evidence="7">
    <location>
        <begin position="102"/>
        <end position="121"/>
    </location>
</feature>
<sequence>MIGKKEKAAALILRLFLGLTFFIHGFSKFQGGISQTEKFFESLGLPGFLGIVTAVIELAGGIAVILGLGTRLVSALFALLMLGAIVKVKLNSGFMGGYEFELALFVISVYFIFANQSLPALDRVIFRSKNADQDEKVSA</sequence>
<evidence type="ECO:0000256" key="1">
    <source>
        <dbReference type="ARBA" id="ARBA00004651"/>
    </source>
</evidence>
<protein>
    <submittedName>
        <fullName evidence="8">Membrane protein YphA (DoxX/SURF4 family)</fullName>
    </submittedName>
</protein>
<feature type="transmembrane region" description="Helical" evidence="7">
    <location>
        <begin position="72"/>
        <end position="90"/>
    </location>
</feature>
<keyword evidence="5 7" id="KW-1133">Transmembrane helix</keyword>
<reference evidence="8 9" key="1">
    <citation type="submission" date="2021-01" db="EMBL/GenBank/DDBJ databases">
        <title>Genomic Encyclopedia of Type Strains, Phase IV (KMG-IV): sequencing the most valuable type-strain genomes for metagenomic binning, comparative biology and taxonomic classification.</title>
        <authorList>
            <person name="Goeker M."/>
        </authorList>
    </citation>
    <scope>NUCLEOTIDE SEQUENCE [LARGE SCALE GENOMIC DNA]</scope>
    <source>
        <strain evidence="8 9">DSM 28236</strain>
    </source>
</reference>
<organism evidence="8 9">
    <name type="scientific">Scopulibacillus daqui</name>
    <dbReference type="NCBI Taxonomy" id="1469162"/>
    <lineage>
        <taxon>Bacteria</taxon>
        <taxon>Bacillati</taxon>
        <taxon>Bacillota</taxon>
        <taxon>Bacilli</taxon>
        <taxon>Bacillales</taxon>
        <taxon>Sporolactobacillaceae</taxon>
        <taxon>Scopulibacillus</taxon>
    </lineage>
</organism>
<evidence type="ECO:0000256" key="7">
    <source>
        <dbReference type="SAM" id="Phobius"/>
    </source>
</evidence>
<keyword evidence="3" id="KW-1003">Cell membrane</keyword>
<name>A0ABS2Q2S4_9BACL</name>
<dbReference type="PANTHER" id="PTHR33452">
    <property type="entry name" value="OXIDOREDUCTASE CATD-RELATED"/>
    <property type="match status" value="1"/>
</dbReference>
<evidence type="ECO:0000313" key="9">
    <source>
        <dbReference type="Proteomes" id="UP000808914"/>
    </source>
</evidence>
<keyword evidence="6 7" id="KW-0472">Membrane</keyword>
<dbReference type="Proteomes" id="UP000808914">
    <property type="component" value="Unassembled WGS sequence"/>
</dbReference>
<dbReference type="InterPro" id="IPR032808">
    <property type="entry name" value="DoxX"/>
</dbReference>
<dbReference type="Pfam" id="PF07681">
    <property type="entry name" value="DoxX"/>
    <property type="match status" value="1"/>
</dbReference>
<evidence type="ECO:0000256" key="4">
    <source>
        <dbReference type="ARBA" id="ARBA00022692"/>
    </source>
</evidence>
<feature type="transmembrane region" description="Helical" evidence="7">
    <location>
        <begin position="43"/>
        <end position="65"/>
    </location>
</feature>